<organism evidence="2 3">
    <name type="scientific">Coniella lustricola</name>
    <dbReference type="NCBI Taxonomy" id="2025994"/>
    <lineage>
        <taxon>Eukaryota</taxon>
        <taxon>Fungi</taxon>
        <taxon>Dikarya</taxon>
        <taxon>Ascomycota</taxon>
        <taxon>Pezizomycotina</taxon>
        <taxon>Sordariomycetes</taxon>
        <taxon>Sordariomycetidae</taxon>
        <taxon>Diaporthales</taxon>
        <taxon>Schizoparmaceae</taxon>
        <taxon>Coniella</taxon>
    </lineage>
</organism>
<reference evidence="2 3" key="1">
    <citation type="journal article" date="2018" name="Mycol. Prog.">
        <title>Coniella lustricola, a new species from submerged detritus.</title>
        <authorList>
            <person name="Raudabaugh D.B."/>
            <person name="Iturriaga T."/>
            <person name="Carver A."/>
            <person name="Mondo S."/>
            <person name="Pangilinan J."/>
            <person name="Lipzen A."/>
            <person name="He G."/>
            <person name="Amirebrahimi M."/>
            <person name="Grigoriev I.V."/>
            <person name="Miller A.N."/>
        </authorList>
    </citation>
    <scope>NUCLEOTIDE SEQUENCE [LARGE SCALE GENOMIC DNA]</scope>
    <source>
        <strain evidence="2 3">B22-T-1</strain>
    </source>
</reference>
<protein>
    <recommendedName>
        <fullName evidence="4">Dnase1 protein</fullName>
    </recommendedName>
</protein>
<keyword evidence="3" id="KW-1185">Reference proteome</keyword>
<name>A0A2T3A0J3_9PEZI</name>
<evidence type="ECO:0000256" key="1">
    <source>
        <dbReference type="SAM" id="SignalP"/>
    </source>
</evidence>
<dbReference type="InParanoid" id="A0A2T3A0J3"/>
<feature type="signal peptide" evidence="1">
    <location>
        <begin position="1"/>
        <end position="17"/>
    </location>
</feature>
<sequence>MQFKNIALLVAASMVSAQNTVTIKSMDGTDRTLVWTGTSSIADTSVPAGESVDVDVPTGWTGNFYSYSSGASNTPGMLAEFAFNSFGGVTYFDVSAIVNPDDTTGVYQIYPTDTESPVSGCQTFACDNAYYLPDDVQTKSSSSSSFVVTLGAGPMSTSSKSVEPEFISGF</sequence>
<gene>
    <name evidence="2" type="ORF">BD289DRAFT_462442</name>
</gene>
<evidence type="ECO:0008006" key="4">
    <source>
        <dbReference type="Google" id="ProtNLM"/>
    </source>
</evidence>
<feature type="chain" id="PRO_5015519918" description="Dnase1 protein" evidence="1">
    <location>
        <begin position="18"/>
        <end position="170"/>
    </location>
</feature>
<dbReference type="Proteomes" id="UP000241462">
    <property type="component" value="Unassembled WGS sequence"/>
</dbReference>
<dbReference type="OrthoDB" id="3513524at2759"/>
<evidence type="ECO:0000313" key="2">
    <source>
        <dbReference type="EMBL" id="PSR80581.1"/>
    </source>
</evidence>
<dbReference type="AlphaFoldDB" id="A0A2T3A0J3"/>
<dbReference type="EMBL" id="KZ678525">
    <property type="protein sequence ID" value="PSR80581.1"/>
    <property type="molecule type" value="Genomic_DNA"/>
</dbReference>
<accession>A0A2T3A0J3</accession>
<evidence type="ECO:0000313" key="3">
    <source>
        <dbReference type="Proteomes" id="UP000241462"/>
    </source>
</evidence>
<keyword evidence="1" id="KW-0732">Signal</keyword>
<proteinExistence type="predicted"/>
<dbReference type="STRING" id="2025994.A0A2T3A0J3"/>